<dbReference type="EC" id="4.2.1.136" evidence="2"/>
<dbReference type="Gene3D" id="3.40.50.10260">
    <property type="entry name" value="YjeF N-terminal domain"/>
    <property type="match status" value="1"/>
</dbReference>
<sequence length="221" mass="24027">MLRSLTRQEIRNVDKRAIEEFGMSGLQLMENAGRGAAELLVKQQPQGTILIVAGKGNNGGDGFVMARHLENAGCLVDVLLLADAENLTEDAAVNFRIIQKSHVSITHYNAETLQQELNHQLSKANWVVDAMLGTGTTGNIREPYQFAIDQINQSGKNIFSVDLPSGLDCDTGESLGRSIQATVTATFVSSKIGFDVPASQRYLGKVYVIDIGVPKRLLRSL</sequence>
<feature type="domain" description="YjeF N-terminal" evidence="1">
    <location>
        <begin position="10"/>
        <end position="219"/>
    </location>
</feature>
<dbReference type="AlphaFoldDB" id="A0A3B1DH53"/>
<dbReference type="GO" id="GO:0052856">
    <property type="term" value="F:NAD(P)HX epimerase activity"/>
    <property type="evidence" value="ECO:0007669"/>
    <property type="project" value="UniProtKB-EC"/>
</dbReference>
<dbReference type="GO" id="GO:0033962">
    <property type="term" value="P:P-body assembly"/>
    <property type="evidence" value="ECO:0007669"/>
    <property type="project" value="TreeGrafter"/>
</dbReference>
<proteinExistence type="inferred from homology"/>
<dbReference type="GO" id="GO:0003729">
    <property type="term" value="F:mRNA binding"/>
    <property type="evidence" value="ECO:0007669"/>
    <property type="project" value="TreeGrafter"/>
</dbReference>
<dbReference type="InterPro" id="IPR036652">
    <property type="entry name" value="YjeF_N_dom_sf"/>
</dbReference>
<dbReference type="EC" id="5.1.99.6" evidence="2"/>
<dbReference type="EMBL" id="UOGL01000170">
    <property type="protein sequence ID" value="VAX38241.1"/>
    <property type="molecule type" value="Genomic_DNA"/>
</dbReference>
<evidence type="ECO:0000259" key="1">
    <source>
        <dbReference type="PROSITE" id="PS51385"/>
    </source>
</evidence>
<evidence type="ECO:0000313" key="2">
    <source>
        <dbReference type="EMBL" id="VAX38241.1"/>
    </source>
</evidence>
<reference evidence="2" key="1">
    <citation type="submission" date="2018-06" db="EMBL/GenBank/DDBJ databases">
        <authorList>
            <person name="Zhirakovskaya E."/>
        </authorList>
    </citation>
    <scope>NUCLEOTIDE SEQUENCE</scope>
</reference>
<dbReference type="GO" id="GO:0031087">
    <property type="term" value="P:deadenylation-independent decapping of nuclear-transcribed mRNA"/>
    <property type="evidence" value="ECO:0007669"/>
    <property type="project" value="TreeGrafter"/>
</dbReference>
<name>A0A3B1DH53_9ZZZZ</name>
<gene>
    <name evidence="2" type="ORF">MNBD_PLANCTO02-611</name>
</gene>
<organism evidence="2">
    <name type="scientific">hydrothermal vent metagenome</name>
    <dbReference type="NCBI Taxonomy" id="652676"/>
    <lineage>
        <taxon>unclassified sequences</taxon>
        <taxon>metagenomes</taxon>
        <taxon>ecological metagenomes</taxon>
    </lineage>
</organism>
<dbReference type="NCBIfam" id="TIGR00197">
    <property type="entry name" value="yjeF_nterm"/>
    <property type="match status" value="1"/>
</dbReference>
<protein>
    <submittedName>
        <fullName evidence="2">NAD(P)H-hydrate epimerase / ADP-dependent (S)-NAD(P)H-hydrate dehydratase</fullName>
        <ecNumber evidence="2">4.2.1.136</ecNumber>
        <ecNumber evidence="2">5.1.99.6</ecNumber>
    </submittedName>
</protein>
<dbReference type="SUPFAM" id="SSF64153">
    <property type="entry name" value="YjeF N-terminal domain-like"/>
    <property type="match status" value="1"/>
</dbReference>
<dbReference type="HAMAP" id="MF_01966">
    <property type="entry name" value="NADHX_epimerase"/>
    <property type="match status" value="1"/>
</dbReference>
<dbReference type="PROSITE" id="PS51385">
    <property type="entry name" value="YJEF_N"/>
    <property type="match status" value="1"/>
</dbReference>
<dbReference type="GO" id="GO:0052855">
    <property type="term" value="F:ADP-dependent NAD(P)H-hydrate dehydratase activity"/>
    <property type="evidence" value="ECO:0007669"/>
    <property type="project" value="UniProtKB-EC"/>
</dbReference>
<keyword evidence="2" id="KW-0456">Lyase</keyword>
<dbReference type="GO" id="GO:0000932">
    <property type="term" value="C:P-body"/>
    <property type="evidence" value="ECO:0007669"/>
    <property type="project" value="TreeGrafter"/>
</dbReference>
<dbReference type="Pfam" id="PF03853">
    <property type="entry name" value="YjeF_N"/>
    <property type="match status" value="1"/>
</dbReference>
<accession>A0A3B1DH53</accession>
<keyword evidence="2" id="KW-0413">Isomerase</keyword>
<dbReference type="InterPro" id="IPR004443">
    <property type="entry name" value="YjeF_N_dom"/>
</dbReference>
<dbReference type="PANTHER" id="PTHR13612">
    <property type="entry name" value="ENHANCER OF MRNA-DECAPPING PROTEIN 3"/>
    <property type="match status" value="1"/>
</dbReference>
<dbReference type="PANTHER" id="PTHR13612:SF0">
    <property type="entry name" value="ENHANCER OF MRNA-DECAPPING PROTEIN 3"/>
    <property type="match status" value="1"/>
</dbReference>